<dbReference type="Proteomes" id="UP001576708">
    <property type="component" value="Unassembled WGS sequence"/>
</dbReference>
<keyword evidence="3 5" id="KW-1133">Transmembrane helix</keyword>
<evidence type="ECO:0000256" key="5">
    <source>
        <dbReference type="SAM" id="Phobius"/>
    </source>
</evidence>
<evidence type="ECO:0000313" key="8">
    <source>
        <dbReference type="Proteomes" id="UP001576708"/>
    </source>
</evidence>
<dbReference type="InterPro" id="IPR005829">
    <property type="entry name" value="Sugar_transporter_CS"/>
</dbReference>
<evidence type="ECO:0000256" key="1">
    <source>
        <dbReference type="ARBA" id="ARBA00004141"/>
    </source>
</evidence>
<gene>
    <name evidence="7" type="ORF">ACE02W_18845</name>
</gene>
<dbReference type="Pfam" id="PF07690">
    <property type="entry name" value="MFS_1"/>
    <property type="match status" value="1"/>
</dbReference>
<proteinExistence type="predicted"/>
<keyword evidence="8" id="KW-1185">Reference proteome</keyword>
<dbReference type="SUPFAM" id="SSF103473">
    <property type="entry name" value="MFS general substrate transporter"/>
    <property type="match status" value="1"/>
</dbReference>
<dbReference type="PANTHER" id="PTHR23501">
    <property type="entry name" value="MAJOR FACILITATOR SUPERFAMILY"/>
    <property type="match status" value="1"/>
</dbReference>
<keyword evidence="4 5" id="KW-0472">Membrane</keyword>
<organism evidence="7 8">
    <name type="scientific">Shewanella mangrovisoli</name>
    <dbReference type="NCBI Taxonomy" id="2864211"/>
    <lineage>
        <taxon>Bacteria</taxon>
        <taxon>Pseudomonadati</taxon>
        <taxon>Pseudomonadota</taxon>
        <taxon>Gammaproteobacteria</taxon>
        <taxon>Alteromonadales</taxon>
        <taxon>Shewanellaceae</taxon>
        <taxon>Shewanella</taxon>
    </lineage>
</organism>
<dbReference type="PROSITE" id="PS50850">
    <property type="entry name" value="MFS"/>
    <property type="match status" value="1"/>
</dbReference>
<dbReference type="Gene3D" id="1.20.1720.10">
    <property type="entry name" value="Multidrug resistance protein D"/>
    <property type="match status" value="1"/>
</dbReference>
<reference evidence="7 8" key="1">
    <citation type="submission" date="2024-09" db="EMBL/GenBank/DDBJ databases">
        <authorList>
            <person name="Zhang Y."/>
        </authorList>
    </citation>
    <scope>NUCLEOTIDE SEQUENCE [LARGE SCALE GENOMIC DNA]</scope>
    <source>
        <strain evidence="7 8">ZJ318</strain>
    </source>
</reference>
<feature type="transmembrane region" description="Helical" evidence="5">
    <location>
        <begin position="366"/>
        <end position="389"/>
    </location>
</feature>
<feature type="transmembrane region" description="Helical" evidence="5">
    <location>
        <begin position="172"/>
        <end position="188"/>
    </location>
</feature>
<keyword evidence="2 5" id="KW-0812">Transmembrane</keyword>
<feature type="transmembrane region" description="Helical" evidence="5">
    <location>
        <begin position="56"/>
        <end position="77"/>
    </location>
</feature>
<dbReference type="InterPro" id="IPR020846">
    <property type="entry name" value="MFS_dom"/>
</dbReference>
<evidence type="ECO:0000256" key="4">
    <source>
        <dbReference type="ARBA" id="ARBA00023136"/>
    </source>
</evidence>
<dbReference type="EMBL" id="JBHFGU010000009">
    <property type="protein sequence ID" value="MFB2621879.1"/>
    <property type="molecule type" value="Genomic_DNA"/>
</dbReference>
<feature type="transmembrane region" description="Helical" evidence="5">
    <location>
        <begin position="86"/>
        <end position="105"/>
    </location>
</feature>
<feature type="transmembrane region" description="Helical" evidence="5">
    <location>
        <begin position="144"/>
        <end position="166"/>
    </location>
</feature>
<dbReference type="InterPro" id="IPR036259">
    <property type="entry name" value="MFS_trans_sf"/>
</dbReference>
<evidence type="ECO:0000259" key="6">
    <source>
        <dbReference type="PROSITE" id="PS50850"/>
    </source>
</evidence>
<feature type="transmembrane region" description="Helical" evidence="5">
    <location>
        <begin position="451"/>
        <end position="472"/>
    </location>
</feature>
<protein>
    <submittedName>
        <fullName evidence="7">MFS transporter</fullName>
    </submittedName>
</protein>
<dbReference type="InterPro" id="IPR011701">
    <property type="entry name" value="MFS"/>
</dbReference>
<feature type="transmembrane region" description="Helical" evidence="5">
    <location>
        <begin position="232"/>
        <end position="256"/>
    </location>
</feature>
<feature type="transmembrane region" description="Helical" evidence="5">
    <location>
        <begin position="208"/>
        <end position="226"/>
    </location>
</feature>
<dbReference type="RefSeq" id="WP_342202647.1">
    <property type="nucleotide sequence ID" value="NZ_JBCATE010000009.1"/>
</dbReference>
<comment type="subcellular location">
    <subcellularLocation>
        <location evidence="1">Membrane</location>
        <topology evidence="1">Multi-pass membrane protein</topology>
    </subcellularLocation>
</comment>
<feature type="transmembrane region" description="Helical" evidence="5">
    <location>
        <begin position="410"/>
        <end position="428"/>
    </location>
</feature>
<evidence type="ECO:0000256" key="2">
    <source>
        <dbReference type="ARBA" id="ARBA00022692"/>
    </source>
</evidence>
<feature type="transmembrane region" description="Helical" evidence="5">
    <location>
        <begin position="276"/>
        <end position="300"/>
    </location>
</feature>
<comment type="caution">
    <text evidence="7">The sequence shown here is derived from an EMBL/GenBank/DDBJ whole genome shotgun (WGS) entry which is preliminary data.</text>
</comment>
<sequence>MSPASVSSQHEPLPTSVFLAIFSAVFLPMFLAAVDQTLLATATPAIVEDLGGLRQASWITIGYMLAMAASVPIYGWLGDNFGRAKILMIALVVFALGSVVSASAWTMDHMIAGRILQGLGGGGLMSLSQSLVGELVPIRQRARFQGYFAAMFTLASVGGPVIGGFVVHAYSWHWLFWANIPLVMLAVWRLNRLHKQSVKPVRQGRFDLLGVLLFPAIITALLYWLSVAGQDFAWLSATSLGFMGFICVGALVLLWWERRRESSFLPLDLLANKAIYMPLFTAALFAACLFAMIFFLPIYLQVGLHTNPAKTGLLLMPMTFGIVTGSTIAGRLLSRDVAPKWLPTFGMGLAFIGLLLIGLVPPNANLIGALGVLVGIGLGTVMPSVQLVVQSVSGKARLSQITAMVSLSRSMGAAIGTALFSLLLYGLLPLEGAQVGIAAIKQLPIEVVHHAFQWGFIAAALVALSCAIVGYLSPATPLKDHDTEPLPKAASPAD</sequence>
<name>A0ABV4VNH7_9GAMM</name>
<dbReference type="PROSITE" id="PS00217">
    <property type="entry name" value="SUGAR_TRANSPORT_2"/>
    <property type="match status" value="1"/>
</dbReference>
<evidence type="ECO:0000313" key="7">
    <source>
        <dbReference type="EMBL" id="MFB2621879.1"/>
    </source>
</evidence>
<dbReference type="Gene3D" id="1.20.1250.20">
    <property type="entry name" value="MFS general substrate transporter like domains"/>
    <property type="match status" value="1"/>
</dbReference>
<accession>A0ABV4VNH7</accession>
<evidence type="ECO:0000256" key="3">
    <source>
        <dbReference type="ARBA" id="ARBA00022989"/>
    </source>
</evidence>
<feature type="transmembrane region" description="Helical" evidence="5">
    <location>
        <begin position="341"/>
        <end position="360"/>
    </location>
</feature>
<feature type="domain" description="Major facilitator superfamily (MFS) profile" evidence="6">
    <location>
        <begin position="21"/>
        <end position="477"/>
    </location>
</feature>
<feature type="transmembrane region" description="Helical" evidence="5">
    <location>
        <begin position="312"/>
        <end position="334"/>
    </location>
</feature>
<dbReference type="PANTHER" id="PTHR23501:SF197">
    <property type="entry name" value="COMD"/>
    <property type="match status" value="1"/>
</dbReference>